<dbReference type="RefSeq" id="XP_021114876.1">
    <property type="nucleotide sequence ID" value="XM_021259217.1"/>
</dbReference>
<accession>A0AAX6T2R5</accession>
<evidence type="ECO:0000313" key="2">
    <source>
        <dbReference type="Proteomes" id="UP000694906"/>
    </source>
</evidence>
<reference evidence="3" key="1">
    <citation type="submission" date="2025-08" db="UniProtKB">
        <authorList>
            <consortium name="RefSeq"/>
        </authorList>
    </citation>
    <scope>IDENTIFICATION</scope>
</reference>
<dbReference type="Proteomes" id="UP000694906">
    <property type="component" value="Unplaced"/>
</dbReference>
<dbReference type="AlphaFoldDB" id="A0AAX6T2R5"/>
<feature type="region of interest" description="Disordered" evidence="1">
    <location>
        <begin position="242"/>
        <end position="262"/>
    </location>
</feature>
<gene>
    <name evidence="3" type="primary">LOC101705188</name>
</gene>
<protein>
    <submittedName>
        <fullName evidence="3">Uncharacterized protein LOC101705188</fullName>
    </submittedName>
</protein>
<proteinExistence type="predicted"/>
<name>A0AAX6T2R5_HETGA</name>
<evidence type="ECO:0000313" key="3">
    <source>
        <dbReference type="RefSeq" id="XP_021114876.1"/>
    </source>
</evidence>
<organism evidence="2 3">
    <name type="scientific">Heterocephalus glaber</name>
    <name type="common">Naked mole rat</name>
    <dbReference type="NCBI Taxonomy" id="10181"/>
    <lineage>
        <taxon>Eukaryota</taxon>
        <taxon>Metazoa</taxon>
        <taxon>Chordata</taxon>
        <taxon>Craniata</taxon>
        <taxon>Vertebrata</taxon>
        <taxon>Euteleostomi</taxon>
        <taxon>Mammalia</taxon>
        <taxon>Eutheria</taxon>
        <taxon>Euarchontoglires</taxon>
        <taxon>Glires</taxon>
        <taxon>Rodentia</taxon>
        <taxon>Hystricomorpha</taxon>
        <taxon>Bathyergidae</taxon>
        <taxon>Heterocephalus</taxon>
    </lineage>
</organism>
<keyword evidence="2" id="KW-1185">Reference proteome</keyword>
<dbReference type="GeneID" id="101705188"/>
<sequence>MMDLGRAEPRDFRCAWQRKEERFTQSRAGKLPCGGHTGSEPVTKKIFHALTWHVSHGCTFKKTLSFHSSGGERSSFCGPLPCLPLACSLGSVSLTGPATSTSVGPLPSLQVLPSAYPCPAAHPCTPPSWPLTALCPCILFFIPDRFSPSVLLFFSSLPDHRLHGESREMESVGHGLFTFPFPAVHNPAQSRVDLGVRTGCYILDINSSKWNHQSPSFTWPLLAPVSLDKGALRGLQPNSAWASRSLPREPGLPRPGVRALHK</sequence>
<evidence type="ECO:0000256" key="1">
    <source>
        <dbReference type="SAM" id="MobiDB-lite"/>
    </source>
</evidence>